<name>A0A921I1R7_9FIRM</name>
<evidence type="ECO:0000313" key="3">
    <source>
        <dbReference type="Proteomes" id="UP000769156"/>
    </source>
</evidence>
<protein>
    <submittedName>
        <fullName evidence="2">Uncharacterized protein</fullName>
    </submittedName>
</protein>
<evidence type="ECO:0000313" key="2">
    <source>
        <dbReference type="EMBL" id="HJF94875.1"/>
    </source>
</evidence>
<keyword evidence="1" id="KW-1133">Transmembrane helix</keyword>
<evidence type="ECO:0000256" key="1">
    <source>
        <dbReference type="SAM" id="Phobius"/>
    </source>
</evidence>
<feature type="transmembrane region" description="Helical" evidence="1">
    <location>
        <begin position="123"/>
        <end position="145"/>
    </location>
</feature>
<gene>
    <name evidence="2" type="ORF">K8V82_08805</name>
</gene>
<proteinExistence type="predicted"/>
<dbReference type="EMBL" id="DYVY01000146">
    <property type="protein sequence ID" value="HJF94875.1"/>
    <property type="molecule type" value="Genomic_DNA"/>
</dbReference>
<comment type="caution">
    <text evidence="2">The sequence shown here is derived from an EMBL/GenBank/DDBJ whole genome shotgun (WGS) entry which is preliminary data.</text>
</comment>
<sequence>MKVTGTKGYVQIEDDNGNIARFDGEACLGSFYAYADSVRWIRHAGEATDQDRLDLIYKATRYGKNCGKKVLFFDDDGKVLFETELGLKTEVYWSKTYYVIVAVAVFSLIFPVVLITVLDIASLMFSIVFASVSVLLASPFLAWGFRIWRFRVTAEGAIVTVRPTAGREYTFHVDEVTRIIRKTRIDFGWETIKKIKVYTKTRHMSLNDNMTGIEDMDAYFLRHTDPDKIITKRRK</sequence>
<keyword evidence="1" id="KW-0812">Transmembrane</keyword>
<feature type="transmembrane region" description="Helical" evidence="1">
    <location>
        <begin position="97"/>
        <end position="117"/>
    </location>
</feature>
<reference evidence="2" key="2">
    <citation type="submission" date="2021-09" db="EMBL/GenBank/DDBJ databases">
        <authorList>
            <person name="Gilroy R."/>
        </authorList>
    </citation>
    <scope>NUCLEOTIDE SEQUENCE</scope>
    <source>
        <strain evidence="2">ChiSjej5B23-16112</strain>
    </source>
</reference>
<accession>A0A921I1R7</accession>
<dbReference type="Proteomes" id="UP000769156">
    <property type="component" value="Unassembled WGS sequence"/>
</dbReference>
<organism evidence="2 3">
    <name type="scientific">Lachnoclostridium phocaeense</name>
    <dbReference type="NCBI Taxonomy" id="1871021"/>
    <lineage>
        <taxon>Bacteria</taxon>
        <taxon>Bacillati</taxon>
        <taxon>Bacillota</taxon>
        <taxon>Clostridia</taxon>
        <taxon>Lachnospirales</taxon>
        <taxon>Lachnospiraceae</taxon>
    </lineage>
</organism>
<keyword evidence="1" id="KW-0472">Membrane</keyword>
<reference evidence="2" key="1">
    <citation type="journal article" date="2021" name="PeerJ">
        <title>Extensive microbial diversity within the chicken gut microbiome revealed by metagenomics and culture.</title>
        <authorList>
            <person name="Gilroy R."/>
            <person name="Ravi A."/>
            <person name="Getino M."/>
            <person name="Pursley I."/>
            <person name="Horton D.L."/>
            <person name="Alikhan N.F."/>
            <person name="Baker D."/>
            <person name="Gharbi K."/>
            <person name="Hall N."/>
            <person name="Watson M."/>
            <person name="Adriaenssens E.M."/>
            <person name="Foster-Nyarko E."/>
            <person name="Jarju S."/>
            <person name="Secka A."/>
            <person name="Antonio M."/>
            <person name="Oren A."/>
            <person name="Chaudhuri R.R."/>
            <person name="La Ragione R."/>
            <person name="Hildebrand F."/>
            <person name="Pallen M.J."/>
        </authorList>
    </citation>
    <scope>NUCLEOTIDE SEQUENCE</scope>
    <source>
        <strain evidence="2">ChiSjej5B23-16112</strain>
    </source>
</reference>
<dbReference type="AlphaFoldDB" id="A0A921I1R7"/>